<gene>
    <name evidence="2" type="ORF">GWK08_09035</name>
</gene>
<accession>A0A6P0UP11</accession>
<dbReference type="AlphaFoldDB" id="A0A6P0UP11"/>
<evidence type="ECO:0000256" key="1">
    <source>
        <dbReference type="SAM" id="MobiDB-lite"/>
    </source>
</evidence>
<keyword evidence="3" id="KW-1185">Reference proteome</keyword>
<dbReference type="Proteomes" id="UP000468581">
    <property type="component" value="Unassembled WGS sequence"/>
</dbReference>
<protein>
    <recommendedName>
        <fullName evidence="4">MACPF domain-containing protein</fullName>
    </recommendedName>
</protein>
<proteinExistence type="predicted"/>
<evidence type="ECO:0000313" key="2">
    <source>
        <dbReference type="EMBL" id="NER13579.1"/>
    </source>
</evidence>
<dbReference type="EMBL" id="JAABOO010000002">
    <property type="protein sequence ID" value="NER13579.1"/>
    <property type="molecule type" value="Genomic_DNA"/>
</dbReference>
<reference evidence="2 3" key="1">
    <citation type="submission" date="2020-01" db="EMBL/GenBank/DDBJ databases">
        <title>Leptobacterium flavescens.</title>
        <authorList>
            <person name="Wang G."/>
        </authorList>
    </citation>
    <scope>NUCLEOTIDE SEQUENCE [LARGE SCALE GENOMIC DNA]</scope>
    <source>
        <strain evidence="2 3">KCTC 22160</strain>
    </source>
</reference>
<name>A0A6P0UP11_9FLAO</name>
<comment type="caution">
    <text evidence="2">The sequence shown here is derived from an EMBL/GenBank/DDBJ whole genome shotgun (WGS) entry which is preliminary data.</text>
</comment>
<feature type="region of interest" description="Disordered" evidence="1">
    <location>
        <begin position="567"/>
        <end position="589"/>
    </location>
</feature>
<evidence type="ECO:0000313" key="3">
    <source>
        <dbReference type="Proteomes" id="UP000468581"/>
    </source>
</evidence>
<dbReference type="RefSeq" id="WP_163606619.1">
    <property type="nucleotide sequence ID" value="NZ_JAABOO010000002.1"/>
</dbReference>
<organism evidence="2 3">
    <name type="scientific">Leptobacterium flavescens</name>
    <dbReference type="NCBI Taxonomy" id="472055"/>
    <lineage>
        <taxon>Bacteria</taxon>
        <taxon>Pseudomonadati</taxon>
        <taxon>Bacteroidota</taxon>
        <taxon>Flavobacteriia</taxon>
        <taxon>Flavobacteriales</taxon>
        <taxon>Flavobacteriaceae</taxon>
        <taxon>Leptobacterium</taxon>
    </lineage>
</organism>
<dbReference type="PROSITE" id="PS51257">
    <property type="entry name" value="PROKAR_LIPOPROTEIN"/>
    <property type="match status" value="1"/>
</dbReference>
<evidence type="ECO:0008006" key="4">
    <source>
        <dbReference type="Google" id="ProtNLM"/>
    </source>
</evidence>
<sequence>MNKVYLLLILFAISCTPDKNREEDIAEAEPGNTLIIDPSTRIVYDKLNFGNGYNSATGREYLGVLKYENVEKSTEIVAGAQGNSGYITMEILERKEDLKNSLDITLGMELDFKIYGVSSDNTLRGRVYKETEFNDFSQNAVIKAQYTNEPIVILNPEVKERLVALAKRNPDEFMRTCGDMFVSKVYTGGKLYALFSLHQRDTQEKEQNELFFESVNTYMGNKFSASVDSRAIQQSHSSTKNINTTVFTQGGGKTPNEASLDSFIAYANAFKEEVSADQRATVLYVELTPYEAIAGFPRIDFSKIRVVQNTFLERGFHIYNSLDESMSNALFVKEKSQYFDEKDVHAADSILVNLPDRITSIRDMIQSCRADFDNCELDSLNAFSDVEIFAPEIDFPELDGITTELSIDPSEDYIVVSENTADGKILNIEGRLESRAGVNKRASCKAVSFNSERNFYTSTKRFLRKKIDYYKYSERPYYKIRYRATETGQVLKEFRWDGTPVKTEKNVIVEVKLVNPNAILQVKEGRKWKNIGKKKEGELGYTRSPRYTQIRSCENIRPFAVISKPDAQPKQAGPLTAGNTGTINKQYPELKPKGNYMSYEFKN</sequence>